<dbReference type="EMBL" id="JAACJP010000044">
    <property type="protein sequence ID" value="KAF5372050.1"/>
    <property type="molecule type" value="Genomic_DNA"/>
</dbReference>
<dbReference type="OrthoDB" id="2554293at2759"/>
<keyword evidence="4" id="KW-1185">Reference proteome</keyword>
<organism evidence="3 4">
    <name type="scientific">Tricholomella constricta</name>
    <dbReference type="NCBI Taxonomy" id="117010"/>
    <lineage>
        <taxon>Eukaryota</taxon>
        <taxon>Fungi</taxon>
        <taxon>Dikarya</taxon>
        <taxon>Basidiomycota</taxon>
        <taxon>Agaricomycotina</taxon>
        <taxon>Agaricomycetes</taxon>
        <taxon>Agaricomycetidae</taxon>
        <taxon>Agaricales</taxon>
        <taxon>Tricholomatineae</taxon>
        <taxon>Lyophyllaceae</taxon>
        <taxon>Tricholomella</taxon>
    </lineage>
</organism>
<proteinExistence type="predicted"/>
<sequence length="777" mass="86435">MALRTPVGGLDDAFLIVNSLRYSTFQHDPAAHHIPAVRAFQDVAVNFKNPVSPRLSSHALLHGLIRMGRKQQAADLAVSMMEAGMKLRTKTLETFMHTLTPPPSAKRRASIPPLTFTPNPRSLADIVAMAHHPGSRLALQIFAVARKTHQNNTRGMFGTLLAICLINTEIILASLIFAFAVKEWQRHPALVGLGHESDSVDVPPSRPEPLPATHEMLKKLVRPIKRIFETNVKDPEALGTSLQALANLAVLLDNRQLPFSPLSPLLRVLYHCPRVDTEVWIVDANGKTKQVNAYRYIHDVLERLITSLPNGRGPSRSSSSSSSMLDRRPVMPPLDLHAYNTLLHYALRHRLSPALADTIMKHMVEERTAPLEPDNTTYNILLRSGTLSRDSELAQAAISGLESLSSINNDPSSTNNTAAVVDTDEFQDRAITGLIKALRAQDLTQPTARAEITELLYSLTTHLMHYTSTGRPALAAQRLFELFPELALPLTPSSCSPADVARHKKARRAMVVRASWYGPTVFAVLLNALAKSGRTGLAKALWGMARRAERRSWEGLNPWVLGVEAYTAMMRCWAVEYRRGCSREVKGLERGRGKEKMQMQALAGGMRCYRAMKDVGEEVRGVLRDMEREYRMERVGALPDVDARFVNAALSLFGPTARGPTPSEEEVRREFEETKVRVAETGVPAKGWTPVLQEIAEDVVRVGMEMPPGLRHIFLGRWEEGARRRECPPHVGQIPYAYSGEAEEEWRPFAAPLVRTKGLPYARRGRCTRRSTTIGSM</sequence>
<dbReference type="AlphaFoldDB" id="A0A8H5LVZ4"/>
<gene>
    <name evidence="3" type="ORF">D9615_008084</name>
</gene>
<evidence type="ECO:0000256" key="2">
    <source>
        <dbReference type="SAM" id="Phobius"/>
    </source>
</evidence>
<name>A0A8H5LVZ4_9AGAR</name>
<evidence type="ECO:0000313" key="3">
    <source>
        <dbReference type="EMBL" id="KAF5372050.1"/>
    </source>
</evidence>
<keyword evidence="2" id="KW-1133">Transmembrane helix</keyword>
<feature type="region of interest" description="Disordered" evidence="1">
    <location>
        <begin position="308"/>
        <end position="327"/>
    </location>
</feature>
<keyword evidence="2" id="KW-0812">Transmembrane</keyword>
<reference evidence="3 4" key="1">
    <citation type="journal article" date="2020" name="ISME J.">
        <title>Uncovering the hidden diversity of litter-decomposition mechanisms in mushroom-forming fungi.</title>
        <authorList>
            <person name="Floudas D."/>
            <person name="Bentzer J."/>
            <person name="Ahren D."/>
            <person name="Johansson T."/>
            <person name="Persson P."/>
            <person name="Tunlid A."/>
        </authorList>
    </citation>
    <scope>NUCLEOTIDE SEQUENCE [LARGE SCALE GENOMIC DNA]</scope>
    <source>
        <strain evidence="3 4">CBS 661.87</strain>
    </source>
</reference>
<evidence type="ECO:0000313" key="4">
    <source>
        <dbReference type="Proteomes" id="UP000565441"/>
    </source>
</evidence>
<dbReference type="Proteomes" id="UP000565441">
    <property type="component" value="Unassembled WGS sequence"/>
</dbReference>
<evidence type="ECO:0008006" key="5">
    <source>
        <dbReference type="Google" id="ProtNLM"/>
    </source>
</evidence>
<keyword evidence="2" id="KW-0472">Membrane</keyword>
<protein>
    <recommendedName>
        <fullName evidence="5">Pentatricopeptide repeat-containing protein</fullName>
    </recommendedName>
</protein>
<accession>A0A8H5LVZ4</accession>
<feature type="transmembrane region" description="Helical" evidence="2">
    <location>
        <begin position="156"/>
        <end position="181"/>
    </location>
</feature>
<comment type="caution">
    <text evidence="3">The sequence shown here is derived from an EMBL/GenBank/DDBJ whole genome shotgun (WGS) entry which is preliminary data.</text>
</comment>
<evidence type="ECO:0000256" key="1">
    <source>
        <dbReference type="SAM" id="MobiDB-lite"/>
    </source>
</evidence>